<evidence type="ECO:0000313" key="6">
    <source>
        <dbReference type="EMBL" id="AUV81041.1"/>
    </source>
</evidence>
<evidence type="ECO:0000256" key="2">
    <source>
        <dbReference type="ARBA" id="ARBA00022676"/>
    </source>
</evidence>
<evidence type="ECO:0000256" key="1">
    <source>
        <dbReference type="ARBA" id="ARBA00006739"/>
    </source>
</evidence>
<dbReference type="PANTHER" id="PTHR43179:SF12">
    <property type="entry name" value="GALACTOFURANOSYLTRANSFERASE GLFT2"/>
    <property type="match status" value="1"/>
</dbReference>
<organism evidence="6 7">
    <name type="scientific">Salinigranum rubrum</name>
    <dbReference type="NCBI Taxonomy" id="755307"/>
    <lineage>
        <taxon>Archaea</taxon>
        <taxon>Methanobacteriati</taxon>
        <taxon>Methanobacteriota</taxon>
        <taxon>Stenosarchaea group</taxon>
        <taxon>Halobacteria</taxon>
        <taxon>Halobacteriales</taxon>
        <taxon>Haloferacaceae</taxon>
        <taxon>Salinigranum</taxon>
    </lineage>
</organism>
<evidence type="ECO:0000259" key="5">
    <source>
        <dbReference type="Pfam" id="PF00535"/>
    </source>
</evidence>
<accession>A0A2I8VGJ6</accession>
<dbReference type="RefSeq" id="WP_103424729.1">
    <property type="nucleotide sequence ID" value="NZ_CP026309.1"/>
</dbReference>
<dbReference type="GeneID" id="35591358"/>
<dbReference type="PANTHER" id="PTHR43179">
    <property type="entry name" value="RHAMNOSYLTRANSFERASE WBBL"/>
    <property type="match status" value="1"/>
</dbReference>
<dbReference type="InterPro" id="IPR029044">
    <property type="entry name" value="Nucleotide-diphossugar_trans"/>
</dbReference>
<dbReference type="Pfam" id="PF00535">
    <property type="entry name" value="Glycos_transf_2"/>
    <property type="match status" value="1"/>
</dbReference>
<dbReference type="Gene3D" id="3.90.550.10">
    <property type="entry name" value="Spore Coat Polysaccharide Biosynthesis Protein SpsA, Chain A"/>
    <property type="match status" value="1"/>
</dbReference>
<comment type="similarity">
    <text evidence="1">Belongs to the glycosyltransferase 2 family.</text>
</comment>
<sequence length="305" mass="33329">MDLSVVVPTLNGRDRLATSLDSLAAHAPDAEVVVVNGPSADGTTGMVRDRDDVDVLVELSARTLNVARNAGIQAASGDAVAFLGYDFAVEPGWADALCDRLVEDPVVTGPTRRRVYGGQTADAPERRRICKRDVTYFDGGNVAFRRNALDDLDGFDEYLQTGGARDAAHRLAGLGYGVAWEPEMQVSLEHETDGGVETRDWEWKYRALAYRLVKNYGLRPEVARRTLRHAGSDALSTAKDVLRGESVPTSWFGTSRSVTVGITMGFRDGLVARARDRTPTRNPRGVSTRADRAVAQYDWRQSSSQ</sequence>
<dbReference type="Proteomes" id="UP000236584">
    <property type="component" value="Chromosome"/>
</dbReference>
<evidence type="ECO:0000256" key="4">
    <source>
        <dbReference type="SAM" id="MobiDB-lite"/>
    </source>
</evidence>
<keyword evidence="7" id="KW-1185">Reference proteome</keyword>
<evidence type="ECO:0000313" key="7">
    <source>
        <dbReference type="Proteomes" id="UP000236584"/>
    </source>
</evidence>
<feature type="domain" description="Glycosyltransferase 2-like" evidence="5">
    <location>
        <begin position="4"/>
        <end position="149"/>
    </location>
</feature>
<name>A0A2I8VGJ6_9EURY</name>
<keyword evidence="2" id="KW-0328">Glycosyltransferase</keyword>
<feature type="region of interest" description="Disordered" evidence="4">
    <location>
        <begin position="273"/>
        <end position="305"/>
    </location>
</feature>
<dbReference type="GO" id="GO:0016757">
    <property type="term" value="F:glycosyltransferase activity"/>
    <property type="evidence" value="ECO:0007669"/>
    <property type="project" value="UniProtKB-KW"/>
</dbReference>
<dbReference type="SUPFAM" id="SSF53448">
    <property type="entry name" value="Nucleotide-diphospho-sugar transferases"/>
    <property type="match status" value="1"/>
</dbReference>
<dbReference type="KEGG" id="srub:C2R22_04670"/>
<reference evidence="6 7" key="1">
    <citation type="submission" date="2018-01" db="EMBL/GenBank/DDBJ databases">
        <title>Complete genome sequence of Salinigranum rubrum GX10T, an extremely halophilic archaeon isolated from a marine solar saltern.</title>
        <authorList>
            <person name="Han S."/>
        </authorList>
    </citation>
    <scope>NUCLEOTIDE SEQUENCE [LARGE SCALE GENOMIC DNA]</scope>
    <source>
        <strain evidence="6 7">GX10</strain>
    </source>
</reference>
<gene>
    <name evidence="6" type="ORF">C2R22_04670</name>
</gene>
<dbReference type="AlphaFoldDB" id="A0A2I8VGJ6"/>
<dbReference type="OrthoDB" id="196370at2157"/>
<dbReference type="InterPro" id="IPR001173">
    <property type="entry name" value="Glyco_trans_2-like"/>
</dbReference>
<dbReference type="CDD" id="cd00761">
    <property type="entry name" value="Glyco_tranf_GTA_type"/>
    <property type="match status" value="1"/>
</dbReference>
<evidence type="ECO:0000256" key="3">
    <source>
        <dbReference type="ARBA" id="ARBA00022679"/>
    </source>
</evidence>
<dbReference type="EMBL" id="CP026309">
    <property type="protein sequence ID" value="AUV81041.1"/>
    <property type="molecule type" value="Genomic_DNA"/>
</dbReference>
<protein>
    <submittedName>
        <fullName evidence="6">Glycosyl transferase family 2</fullName>
    </submittedName>
</protein>
<proteinExistence type="inferred from homology"/>
<keyword evidence="3 6" id="KW-0808">Transferase</keyword>